<sequence length="179" mass="20622">MAEILIRQAVSPDIELLSRFDHTVKTECVWQMTQNVESGRIVTTFIENHLPREMRLTYPQSPDSLVERWKNYSSVLIACINTVPVGYVTFSAIFASDMLWVKDLVVDELWRRKSVATTLIQAANSWGASRHFSRMSIEMSSKNFPGISLVKKCGFEFSGYDDNFFNNNDIALFFSRYIK</sequence>
<comment type="caution">
    <text evidence="2">The sequence shown here is derived from an EMBL/GenBank/DDBJ whole genome shotgun (WGS) entry which is preliminary data.</text>
</comment>
<evidence type="ECO:0000313" key="3">
    <source>
        <dbReference type="Proteomes" id="UP000256388"/>
    </source>
</evidence>
<dbReference type="InterPro" id="IPR016181">
    <property type="entry name" value="Acyl_CoA_acyltransferase"/>
</dbReference>
<organism evidence="2 3">
    <name type="scientific">Pelolinea submarina</name>
    <dbReference type="NCBI Taxonomy" id="913107"/>
    <lineage>
        <taxon>Bacteria</taxon>
        <taxon>Bacillati</taxon>
        <taxon>Chloroflexota</taxon>
        <taxon>Anaerolineae</taxon>
        <taxon>Anaerolineales</taxon>
        <taxon>Anaerolineaceae</taxon>
        <taxon>Pelolinea</taxon>
    </lineage>
</organism>
<evidence type="ECO:0000313" key="2">
    <source>
        <dbReference type="EMBL" id="REG11247.1"/>
    </source>
</evidence>
<name>A0A3E0AHW1_9CHLR</name>
<accession>A0A3E0AHW1</accession>
<reference evidence="2 3" key="1">
    <citation type="submission" date="2018-08" db="EMBL/GenBank/DDBJ databases">
        <title>Genomic Encyclopedia of Type Strains, Phase IV (KMG-IV): sequencing the most valuable type-strain genomes for metagenomic binning, comparative biology and taxonomic classification.</title>
        <authorList>
            <person name="Goeker M."/>
        </authorList>
    </citation>
    <scope>NUCLEOTIDE SEQUENCE [LARGE SCALE GENOMIC DNA]</scope>
    <source>
        <strain evidence="2 3">DSM 23923</strain>
    </source>
</reference>
<dbReference type="RefSeq" id="WP_116224384.1">
    <property type="nucleotide sequence ID" value="NZ_AP018437.1"/>
</dbReference>
<dbReference type="CDD" id="cd04301">
    <property type="entry name" value="NAT_SF"/>
    <property type="match status" value="1"/>
</dbReference>
<feature type="domain" description="N-acetyltransferase" evidence="1">
    <location>
        <begin position="37"/>
        <end position="179"/>
    </location>
</feature>
<gene>
    <name evidence="2" type="ORF">DFR64_1125</name>
</gene>
<keyword evidence="2" id="KW-0808">Transferase</keyword>
<dbReference type="AlphaFoldDB" id="A0A3E0AHW1"/>
<evidence type="ECO:0000259" key="1">
    <source>
        <dbReference type="PROSITE" id="PS51186"/>
    </source>
</evidence>
<dbReference type="Proteomes" id="UP000256388">
    <property type="component" value="Unassembled WGS sequence"/>
</dbReference>
<proteinExistence type="predicted"/>
<dbReference type="InterPro" id="IPR000182">
    <property type="entry name" value="GNAT_dom"/>
</dbReference>
<dbReference type="Pfam" id="PF00583">
    <property type="entry name" value="Acetyltransf_1"/>
    <property type="match status" value="1"/>
</dbReference>
<dbReference type="Gene3D" id="3.40.630.30">
    <property type="match status" value="1"/>
</dbReference>
<dbReference type="GO" id="GO:0016747">
    <property type="term" value="F:acyltransferase activity, transferring groups other than amino-acyl groups"/>
    <property type="evidence" value="ECO:0007669"/>
    <property type="project" value="InterPro"/>
</dbReference>
<dbReference type="PROSITE" id="PS51186">
    <property type="entry name" value="GNAT"/>
    <property type="match status" value="1"/>
</dbReference>
<dbReference type="EMBL" id="QUMS01000001">
    <property type="protein sequence ID" value="REG11247.1"/>
    <property type="molecule type" value="Genomic_DNA"/>
</dbReference>
<dbReference type="SUPFAM" id="SSF55729">
    <property type="entry name" value="Acyl-CoA N-acyltransferases (Nat)"/>
    <property type="match status" value="1"/>
</dbReference>
<protein>
    <submittedName>
        <fullName evidence="2">Acetyltransferase (GNAT) family protein</fullName>
    </submittedName>
</protein>
<keyword evidence="3" id="KW-1185">Reference proteome</keyword>
<dbReference type="OrthoDB" id="160769at2"/>